<protein>
    <submittedName>
        <fullName evidence="1">Uncharacterized protein</fullName>
    </submittedName>
</protein>
<sequence>MTQSFDIPTKNVATMEVQDTRSVKSAGLGKSTSSSSMVGSLGEIYQPGWGVTNNFRLDTPDACQDVVDHILS</sequence>
<accession>A0A699V2U9</accession>
<dbReference type="AlphaFoldDB" id="A0A699V2U9"/>
<comment type="caution">
    <text evidence="1">The sequence shown here is derived from an EMBL/GenBank/DDBJ whole genome shotgun (WGS) entry which is preliminary data.</text>
</comment>
<reference evidence="1" key="1">
    <citation type="journal article" date="2019" name="Sci. Rep.">
        <title>Draft genome of Tanacetum cinerariifolium, the natural source of mosquito coil.</title>
        <authorList>
            <person name="Yamashiro T."/>
            <person name="Shiraishi A."/>
            <person name="Satake H."/>
            <person name="Nakayama K."/>
        </authorList>
    </citation>
    <scope>NUCLEOTIDE SEQUENCE</scope>
</reference>
<proteinExistence type="predicted"/>
<organism evidence="1">
    <name type="scientific">Tanacetum cinerariifolium</name>
    <name type="common">Dalmatian daisy</name>
    <name type="synonym">Chrysanthemum cinerariifolium</name>
    <dbReference type="NCBI Taxonomy" id="118510"/>
    <lineage>
        <taxon>Eukaryota</taxon>
        <taxon>Viridiplantae</taxon>
        <taxon>Streptophyta</taxon>
        <taxon>Embryophyta</taxon>
        <taxon>Tracheophyta</taxon>
        <taxon>Spermatophyta</taxon>
        <taxon>Magnoliopsida</taxon>
        <taxon>eudicotyledons</taxon>
        <taxon>Gunneridae</taxon>
        <taxon>Pentapetalae</taxon>
        <taxon>asterids</taxon>
        <taxon>campanulids</taxon>
        <taxon>Asterales</taxon>
        <taxon>Asteraceae</taxon>
        <taxon>Asteroideae</taxon>
        <taxon>Anthemideae</taxon>
        <taxon>Anthemidinae</taxon>
        <taxon>Tanacetum</taxon>
    </lineage>
</organism>
<evidence type="ECO:0000313" key="1">
    <source>
        <dbReference type="EMBL" id="GFD29542.1"/>
    </source>
</evidence>
<gene>
    <name evidence="1" type="ORF">Tci_901511</name>
</gene>
<dbReference type="EMBL" id="BKCJ011395879">
    <property type="protein sequence ID" value="GFD29542.1"/>
    <property type="molecule type" value="Genomic_DNA"/>
</dbReference>
<name>A0A699V2U9_TANCI</name>